<dbReference type="STRING" id="693986.MOC_0840"/>
<feature type="region of interest" description="Disordered" evidence="1">
    <location>
        <begin position="19"/>
        <end position="43"/>
    </location>
</feature>
<sequence>MQTNPRPLPDSLTRLLAVPEQRPVGARPEPSRRGGVSRTPDRRSAHAALETAILRGFVFAVSGGVWLVVLALSLRHFAR</sequence>
<feature type="transmembrane region" description="Helical" evidence="2">
    <location>
        <begin position="52"/>
        <end position="74"/>
    </location>
</feature>
<protein>
    <submittedName>
        <fullName evidence="3">Protein of unassigned function</fullName>
    </submittedName>
</protein>
<dbReference type="eggNOG" id="ENOG50310QK">
    <property type="taxonomic scope" value="Bacteria"/>
</dbReference>
<evidence type="ECO:0000256" key="2">
    <source>
        <dbReference type="SAM" id="Phobius"/>
    </source>
</evidence>
<keyword evidence="4" id="KW-1185">Reference proteome</keyword>
<dbReference type="Proteomes" id="UP000029492">
    <property type="component" value="Chromosome"/>
</dbReference>
<evidence type="ECO:0000313" key="3">
    <source>
        <dbReference type="EMBL" id="AIQ88595.1"/>
    </source>
</evidence>
<accession>A0A089NPW6</accession>
<dbReference type="HOGENOM" id="CLU_2602033_0_0_5"/>
<evidence type="ECO:0000256" key="1">
    <source>
        <dbReference type="SAM" id="MobiDB-lite"/>
    </source>
</evidence>
<gene>
    <name evidence="3" type="ORF">MOC_0840</name>
</gene>
<evidence type="ECO:0000313" key="4">
    <source>
        <dbReference type="Proteomes" id="UP000029492"/>
    </source>
</evidence>
<name>A0A089NPW6_9HYPH</name>
<dbReference type="KEGG" id="mor:MOC_0840"/>
<keyword evidence="2" id="KW-0812">Transmembrane</keyword>
<keyword evidence="2" id="KW-0472">Membrane</keyword>
<dbReference type="AlphaFoldDB" id="A0A089NPW6"/>
<keyword evidence="2" id="KW-1133">Transmembrane helix</keyword>
<proteinExistence type="predicted"/>
<organism evidence="3 4">
    <name type="scientific">Methylobacterium oryzae CBMB20</name>
    <dbReference type="NCBI Taxonomy" id="693986"/>
    <lineage>
        <taxon>Bacteria</taxon>
        <taxon>Pseudomonadati</taxon>
        <taxon>Pseudomonadota</taxon>
        <taxon>Alphaproteobacteria</taxon>
        <taxon>Hyphomicrobiales</taxon>
        <taxon>Methylobacteriaceae</taxon>
        <taxon>Methylobacterium</taxon>
    </lineage>
</organism>
<dbReference type="EMBL" id="CP003811">
    <property type="protein sequence ID" value="AIQ88595.1"/>
    <property type="molecule type" value="Genomic_DNA"/>
</dbReference>
<reference evidence="3 4" key="1">
    <citation type="journal article" date="2014" name="PLoS ONE">
        <title>Genome Information of Methylobacterium oryzae, a Plant-Probiotic Methylotroph in the Phyllosphere.</title>
        <authorList>
            <person name="Kwak M.J."/>
            <person name="Jeong H."/>
            <person name="Madhaiyan M."/>
            <person name="Lee Y."/>
            <person name="Sa T.M."/>
            <person name="Oh T.K."/>
            <person name="Kim J.F."/>
        </authorList>
    </citation>
    <scope>NUCLEOTIDE SEQUENCE [LARGE SCALE GENOMIC DNA]</scope>
    <source>
        <strain evidence="3 4">CBMB20</strain>
    </source>
</reference>